<dbReference type="KEGG" id="tro:trd_0808"/>
<proteinExistence type="predicted"/>
<dbReference type="EMBL" id="CP001275">
    <property type="protein sequence ID" value="ACM05269.1"/>
    <property type="molecule type" value="Genomic_DNA"/>
</dbReference>
<keyword evidence="5" id="KW-1185">Reference proteome</keyword>
<dbReference type="PANTHER" id="PTHR46401">
    <property type="entry name" value="GLYCOSYLTRANSFERASE WBBK-RELATED"/>
    <property type="match status" value="1"/>
</dbReference>
<accession>B9KZ94</accession>
<dbReference type="Proteomes" id="UP000000447">
    <property type="component" value="Chromosome"/>
</dbReference>
<dbReference type="Pfam" id="PF13439">
    <property type="entry name" value="Glyco_transf_4"/>
    <property type="match status" value="1"/>
</dbReference>
<organism evidence="4 5">
    <name type="scientific">Thermomicrobium roseum (strain ATCC 27502 / DSM 5159 / P-2)</name>
    <dbReference type="NCBI Taxonomy" id="309801"/>
    <lineage>
        <taxon>Bacteria</taxon>
        <taxon>Pseudomonadati</taxon>
        <taxon>Thermomicrobiota</taxon>
        <taxon>Thermomicrobia</taxon>
        <taxon>Thermomicrobiales</taxon>
        <taxon>Thermomicrobiaceae</taxon>
        <taxon>Thermomicrobium</taxon>
    </lineage>
</organism>
<evidence type="ECO:0000313" key="4">
    <source>
        <dbReference type="EMBL" id="ACM05269.1"/>
    </source>
</evidence>
<evidence type="ECO:0000259" key="3">
    <source>
        <dbReference type="Pfam" id="PF13439"/>
    </source>
</evidence>
<dbReference type="Pfam" id="PF00534">
    <property type="entry name" value="Glycos_transf_1"/>
    <property type="match status" value="1"/>
</dbReference>
<dbReference type="GO" id="GO:0016757">
    <property type="term" value="F:glycosyltransferase activity"/>
    <property type="evidence" value="ECO:0007669"/>
    <property type="project" value="InterPro"/>
</dbReference>
<feature type="domain" description="Glycosyl transferase family 1" evidence="2">
    <location>
        <begin position="224"/>
        <end position="382"/>
    </location>
</feature>
<dbReference type="AlphaFoldDB" id="B9KZ94"/>
<sequence>MRSDLGSRDSELRRKYNSGGEGVLTVRFPPTPVVALDGRLLAYRRGGISRYMAELGRALARAGCSSSAVRFRLVVNRFRPDLPLPSLRVMTPPHHPLETWSLGCELAFRGIRVYHATDFVLPHLPPWIRGVATIHDLAFLDAPGDLTPSAFRYYRQTLARIRAADRIIVPSEATARRLRSVVPETSERIRVIYHGVHQRWGSTTSYAWERSSRILLPRLGAQIKERPLLLAVGTIEPRKRYDLLLEAFLLLQQAGVEPAPLLVIVGQEGWQCTSTVQQFRVGEREKVLCWLSDIDDEDLHALYSVASALVVASRDEGFCLPAVEAMAHGVPVVAFAVGALPEIVGDAGLLVREETVASLAGALVRLLSDADLRAELAYRARLRAQRFTWEESGRQTLAVYQEVLDRGF</sequence>
<dbReference type="CAZy" id="GT4">
    <property type="family name" value="Glycosyltransferase Family 4"/>
</dbReference>
<dbReference type="HOGENOM" id="CLU_009583_27_6_0"/>
<protein>
    <submittedName>
        <fullName evidence="4">Putative glycosyltransferase</fullName>
    </submittedName>
</protein>
<dbReference type="PANTHER" id="PTHR46401:SF2">
    <property type="entry name" value="GLYCOSYLTRANSFERASE WBBK-RELATED"/>
    <property type="match status" value="1"/>
</dbReference>
<dbReference type="Gene3D" id="3.40.50.2000">
    <property type="entry name" value="Glycogen Phosphorylase B"/>
    <property type="match status" value="2"/>
</dbReference>
<reference evidence="4 5" key="1">
    <citation type="journal article" date="2009" name="PLoS ONE">
        <title>Complete genome sequence of the aerobic CO-oxidizing thermophile Thermomicrobium roseum.</title>
        <authorList>
            <person name="Wu D."/>
            <person name="Raymond J."/>
            <person name="Wu M."/>
            <person name="Chatterji S."/>
            <person name="Ren Q."/>
            <person name="Graham J.E."/>
            <person name="Bryant D.A."/>
            <person name="Robb F."/>
            <person name="Colman A."/>
            <person name="Tallon L.J."/>
            <person name="Badger J.H."/>
            <person name="Madupu R."/>
            <person name="Ward N.L."/>
            <person name="Eisen J.A."/>
        </authorList>
    </citation>
    <scope>NUCLEOTIDE SEQUENCE [LARGE SCALE GENOMIC DNA]</scope>
    <source>
        <strain evidence="5">ATCC 27502 / DSM 5159 / P-2</strain>
    </source>
</reference>
<dbReference type="CDD" id="cd03809">
    <property type="entry name" value="GT4_MtfB-like"/>
    <property type="match status" value="1"/>
</dbReference>
<keyword evidence="1 4" id="KW-0808">Transferase</keyword>
<name>B9KZ94_THERP</name>
<evidence type="ECO:0000313" key="5">
    <source>
        <dbReference type="Proteomes" id="UP000000447"/>
    </source>
</evidence>
<dbReference type="GO" id="GO:0009103">
    <property type="term" value="P:lipopolysaccharide biosynthetic process"/>
    <property type="evidence" value="ECO:0007669"/>
    <property type="project" value="TreeGrafter"/>
</dbReference>
<gene>
    <name evidence="4" type="ordered locus">trd_0808</name>
</gene>
<dbReference type="InterPro" id="IPR001296">
    <property type="entry name" value="Glyco_trans_1"/>
</dbReference>
<dbReference type="eggNOG" id="COG0438">
    <property type="taxonomic scope" value="Bacteria"/>
</dbReference>
<dbReference type="InterPro" id="IPR028098">
    <property type="entry name" value="Glyco_trans_4-like_N"/>
</dbReference>
<evidence type="ECO:0000256" key="1">
    <source>
        <dbReference type="ARBA" id="ARBA00022679"/>
    </source>
</evidence>
<dbReference type="SUPFAM" id="SSF53756">
    <property type="entry name" value="UDP-Glycosyltransferase/glycogen phosphorylase"/>
    <property type="match status" value="1"/>
</dbReference>
<feature type="domain" description="Glycosyltransferase subfamily 4-like N-terminal" evidence="3">
    <location>
        <begin position="46"/>
        <end position="196"/>
    </location>
</feature>
<dbReference type="STRING" id="309801.trd_0808"/>
<evidence type="ECO:0000259" key="2">
    <source>
        <dbReference type="Pfam" id="PF00534"/>
    </source>
</evidence>